<dbReference type="EMBL" id="MDYN01000053">
    <property type="protein sequence ID" value="OQD79343.1"/>
    <property type="molecule type" value="Genomic_DNA"/>
</dbReference>
<comment type="caution">
    <text evidence="1">The sequence shown here is derived from an EMBL/GenBank/DDBJ whole genome shotgun (WGS) entry which is preliminary data.</text>
</comment>
<protein>
    <submittedName>
        <fullName evidence="1">Uncharacterized protein</fullName>
    </submittedName>
</protein>
<evidence type="ECO:0000313" key="1">
    <source>
        <dbReference type="EMBL" id="OQD79343.1"/>
    </source>
</evidence>
<evidence type="ECO:0000313" key="2">
    <source>
        <dbReference type="Proteomes" id="UP000191672"/>
    </source>
</evidence>
<name>A0A1V6PQW4_9EURO</name>
<dbReference type="SUPFAM" id="SSF56317">
    <property type="entry name" value="Carbon-nitrogen hydrolase"/>
    <property type="match status" value="1"/>
</dbReference>
<dbReference type="Proteomes" id="UP000191672">
    <property type="component" value="Unassembled WGS sequence"/>
</dbReference>
<proteinExistence type="predicted"/>
<keyword evidence="2" id="KW-1185">Reference proteome</keyword>
<dbReference type="STRING" id="416450.A0A1V6PQW4"/>
<organism evidence="1 2">
    <name type="scientific">Penicillium antarcticum</name>
    <dbReference type="NCBI Taxonomy" id="416450"/>
    <lineage>
        <taxon>Eukaryota</taxon>
        <taxon>Fungi</taxon>
        <taxon>Dikarya</taxon>
        <taxon>Ascomycota</taxon>
        <taxon>Pezizomycotina</taxon>
        <taxon>Eurotiomycetes</taxon>
        <taxon>Eurotiomycetidae</taxon>
        <taxon>Eurotiales</taxon>
        <taxon>Aspergillaceae</taxon>
        <taxon>Penicillium</taxon>
    </lineage>
</organism>
<sequence>MSQVRVAVTQAEPVWPDPNATFVKTCKLTSEAAENVVVLGFSEDTNDSLYIAQAILDADSGIRPTTKRTKARHMERTIFDDSFGDCLDGVADIAAGRVGTTAIAQPYTMES</sequence>
<dbReference type="AlphaFoldDB" id="A0A1V6PQW4"/>
<reference evidence="2" key="1">
    <citation type="journal article" date="2017" name="Nat. Microbiol.">
        <title>Global analysis of biosynthetic gene clusters reveals vast potential of secondary metabolite production in Penicillium species.</title>
        <authorList>
            <person name="Nielsen J.C."/>
            <person name="Grijseels S."/>
            <person name="Prigent S."/>
            <person name="Ji B."/>
            <person name="Dainat J."/>
            <person name="Nielsen K.F."/>
            <person name="Frisvad J.C."/>
            <person name="Workman M."/>
            <person name="Nielsen J."/>
        </authorList>
    </citation>
    <scope>NUCLEOTIDE SEQUENCE [LARGE SCALE GENOMIC DNA]</scope>
    <source>
        <strain evidence="2">IBT 31811</strain>
    </source>
</reference>
<gene>
    <name evidence="1" type="ORF">PENANT_c053G10540</name>
</gene>
<accession>A0A1V6PQW4</accession>
<dbReference type="InterPro" id="IPR036526">
    <property type="entry name" value="C-N_Hydrolase_sf"/>
</dbReference>